<dbReference type="Proteomes" id="UP000823775">
    <property type="component" value="Unassembled WGS sequence"/>
</dbReference>
<organism evidence="1 2">
    <name type="scientific">Datura stramonium</name>
    <name type="common">Jimsonweed</name>
    <name type="synonym">Common thornapple</name>
    <dbReference type="NCBI Taxonomy" id="4076"/>
    <lineage>
        <taxon>Eukaryota</taxon>
        <taxon>Viridiplantae</taxon>
        <taxon>Streptophyta</taxon>
        <taxon>Embryophyta</taxon>
        <taxon>Tracheophyta</taxon>
        <taxon>Spermatophyta</taxon>
        <taxon>Magnoliopsida</taxon>
        <taxon>eudicotyledons</taxon>
        <taxon>Gunneridae</taxon>
        <taxon>Pentapetalae</taxon>
        <taxon>asterids</taxon>
        <taxon>lamiids</taxon>
        <taxon>Solanales</taxon>
        <taxon>Solanaceae</taxon>
        <taxon>Solanoideae</taxon>
        <taxon>Datureae</taxon>
        <taxon>Datura</taxon>
    </lineage>
</organism>
<dbReference type="PANTHER" id="PTHR46737">
    <property type="entry name" value="OS02G0827600 PROTEIN"/>
    <property type="match status" value="1"/>
</dbReference>
<gene>
    <name evidence="1" type="ORF">HAX54_044562</name>
</gene>
<sequence length="71" mass="7856">MVLVACNLTFSHDRVDIGTSEPLLLDVLINALSQISSDYVGIKPLVFGGSEFENWKENLTSEDADYSVHKI</sequence>
<reference evidence="1 2" key="1">
    <citation type="journal article" date="2021" name="BMC Genomics">
        <title>Datura genome reveals duplications of psychoactive alkaloid biosynthetic genes and high mutation rate following tissue culture.</title>
        <authorList>
            <person name="Rajewski A."/>
            <person name="Carter-House D."/>
            <person name="Stajich J."/>
            <person name="Litt A."/>
        </authorList>
    </citation>
    <scope>NUCLEOTIDE SEQUENCE [LARGE SCALE GENOMIC DNA]</scope>
    <source>
        <strain evidence="1">AR-01</strain>
    </source>
</reference>
<name>A0ABS8WGH8_DATST</name>
<evidence type="ECO:0000313" key="1">
    <source>
        <dbReference type="EMBL" id="MCE3049299.1"/>
    </source>
</evidence>
<dbReference type="InterPro" id="IPR021920">
    <property type="entry name" value="DUF3531"/>
</dbReference>
<accession>A0ABS8WGH8</accession>
<keyword evidence="2" id="KW-1185">Reference proteome</keyword>
<evidence type="ECO:0000313" key="2">
    <source>
        <dbReference type="Proteomes" id="UP000823775"/>
    </source>
</evidence>
<dbReference type="EMBL" id="JACEIK010006807">
    <property type="protein sequence ID" value="MCE3049299.1"/>
    <property type="molecule type" value="Genomic_DNA"/>
</dbReference>
<dbReference type="PANTHER" id="PTHR46737:SF3">
    <property type="entry name" value="OXIDOREDUCTASE_TRANSITION METAL ION-BINDING PROTEIN (DUF3531)"/>
    <property type="match status" value="1"/>
</dbReference>
<protein>
    <submittedName>
        <fullName evidence="1">Uncharacterized protein</fullName>
    </submittedName>
</protein>
<comment type="caution">
    <text evidence="1">The sequence shown here is derived from an EMBL/GenBank/DDBJ whole genome shotgun (WGS) entry which is preliminary data.</text>
</comment>
<dbReference type="Pfam" id="PF12049">
    <property type="entry name" value="DUF3531"/>
    <property type="match status" value="1"/>
</dbReference>
<proteinExistence type="predicted"/>